<evidence type="ECO:0000313" key="8">
    <source>
        <dbReference type="Proteomes" id="UP000661280"/>
    </source>
</evidence>
<dbReference type="Gene3D" id="3.30.70.330">
    <property type="match status" value="1"/>
</dbReference>
<protein>
    <submittedName>
        <fullName evidence="6">YT521-B-like splicing factor</fullName>
    </submittedName>
</protein>
<gene>
    <name evidence="5" type="ORF">AKAW2_20180S</name>
    <name evidence="6" type="ORF">RIB2604_00702040</name>
</gene>
<feature type="region of interest" description="Disordered" evidence="2">
    <location>
        <begin position="274"/>
        <end position="324"/>
    </location>
</feature>
<dbReference type="InterPro" id="IPR045168">
    <property type="entry name" value="YTH_prot"/>
</dbReference>
<dbReference type="SMART" id="SM00360">
    <property type="entry name" value="RRM"/>
    <property type="match status" value="1"/>
</dbReference>
<dbReference type="GO" id="GO:0000381">
    <property type="term" value="P:regulation of alternative mRNA splicing, via spliceosome"/>
    <property type="evidence" value="ECO:0007669"/>
    <property type="project" value="TreeGrafter"/>
</dbReference>
<feature type="region of interest" description="Disordered" evidence="2">
    <location>
        <begin position="397"/>
        <end position="429"/>
    </location>
</feature>
<dbReference type="InterPro" id="IPR012677">
    <property type="entry name" value="Nucleotide-bd_a/b_plait_sf"/>
</dbReference>
<evidence type="ECO:0000256" key="2">
    <source>
        <dbReference type="SAM" id="MobiDB-lite"/>
    </source>
</evidence>
<dbReference type="GO" id="GO:0000398">
    <property type="term" value="P:mRNA splicing, via spliceosome"/>
    <property type="evidence" value="ECO:0007669"/>
    <property type="project" value="TreeGrafter"/>
</dbReference>
<keyword evidence="8" id="KW-1185">Reference proteome</keyword>
<feature type="compositionally biased region" description="Polar residues" evidence="2">
    <location>
        <begin position="397"/>
        <end position="408"/>
    </location>
</feature>
<dbReference type="PROSITE" id="PS50102">
    <property type="entry name" value="RRM"/>
    <property type="match status" value="1"/>
</dbReference>
<dbReference type="GO" id="GO:0005654">
    <property type="term" value="C:nucleoplasm"/>
    <property type="evidence" value="ECO:0007669"/>
    <property type="project" value="TreeGrafter"/>
</dbReference>
<dbReference type="Gene3D" id="3.10.590.10">
    <property type="entry name" value="ph1033 like domains"/>
    <property type="match status" value="1"/>
</dbReference>
<feature type="region of interest" description="Disordered" evidence="2">
    <location>
        <begin position="62"/>
        <end position="102"/>
    </location>
</feature>
<organism evidence="6 7">
    <name type="scientific">Aspergillus kawachii</name>
    <name type="common">White koji mold</name>
    <name type="synonym">Aspergillus awamori var. kawachi</name>
    <dbReference type="NCBI Taxonomy" id="1069201"/>
    <lineage>
        <taxon>Eukaryota</taxon>
        <taxon>Fungi</taxon>
        <taxon>Dikarya</taxon>
        <taxon>Ascomycota</taxon>
        <taxon>Pezizomycotina</taxon>
        <taxon>Eurotiomycetes</taxon>
        <taxon>Eurotiomycetidae</taxon>
        <taxon>Eurotiales</taxon>
        <taxon>Aspergillaceae</taxon>
        <taxon>Aspergillus</taxon>
        <taxon>Aspergillus subgen. Circumdati</taxon>
    </lineage>
</organism>
<feature type="compositionally biased region" description="Low complexity" evidence="2">
    <location>
        <begin position="78"/>
        <end position="91"/>
    </location>
</feature>
<dbReference type="OrthoDB" id="306690at2759"/>
<reference evidence="5" key="4">
    <citation type="submission" date="2021-02" db="EMBL/GenBank/DDBJ databases">
        <title>Aspergillus luchuensis mut. kawachii IFO 4304 genome sequence.</title>
        <authorList>
            <person name="Mori K."/>
            <person name="Kadooka C."/>
            <person name="Goto M."/>
            <person name="Futagami T."/>
        </authorList>
    </citation>
    <scope>NUCLEOTIDE SEQUENCE</scope>
    <source>
        <strain evidence="5">IFO 4308</strain>
    </source>
</reference>
<proteinExistence type="predicted"/>
<dbReference type="InterPro" id="IPR035979">
    <property type="entry name" value="RBD_domain_sf"/>
</dbReference>
<reference evidence="5" key="3">
    <citation type="submission" date="2021-01" db="EMBL/GenBank/DDBJ databases">
        <authorList>
            <consortium name="Aspergillus luchuensis mut. kawachii IFO 4304 genome sequencing consortium"/>
            <person name="Kazuki M."/>
            <person name="Futagami T."/>
        </authorList>
    </citation>
    <scope>NUCLEOTIDE SEQUENCE</scope>
    <source>
        <strain evidence="5">IFO 4308</strain>
    </source>
</reference>
<dbReference type="VEuPathDB" id="FungiDB:ASPFODRAFT_38191"/>
<dbReference type="CDD" id="cd21134">
    <property type="entry name" value="YTH"/>
    <property type="match status" value="1"/>
</dbReference>
<dbReference type="GeneID" id="64956565"/>
<dbReference type="RefSeq" id="XP_041539006.1">
    <property type="nucleotide sequence ID" value="XM_041684864.1"/>
</dbReference>
<dbReference type="CDD" id="cd00590">
    <property type="entry name" value="RRM_SF"/>
    <property type="match status" value="1"/>
</dbReference>
<feature type="domain" description="YTH" evidence="4">
    <location>
        <begin position="438"/>
        <end position="643"/>
    </location>
</feature>
<dbReference type="PROSITE" id="PS50882">
    <property type="entry name" value="YTH"/>
    <property type="match status" value="1"/>
</dbReference>
<dbReference type="PANTHER" id="PTHR12357:SF3">
    <property type="entry name" value="YTH DOMAIN-CONTAINING PROTEIN 1"/>
    <property type="match status" value="1"/>
</dbReference>
<feature type="region of interest" description="Disordered" evidence="2">
    <location>
        <begin position="220"/>
        <end position="261"/>
    </location>
</feature>
<dbReference type="GO" id="GO:0003729">
    <property type="term" value="F:mRNA binding"/>
    <property type="evidence" value="ECO:0007669"/>
    <property type="project" value="TreeGrafter"/>
</dbReference>
<dbReference type="SUPFAM" id="SSF54928">
    <property type="entry name" value="RNA-binding domain, RBD"/>
    <property type="match status" value="1"/>
</dbReference>
<feature type="region of interest" description="Disordered" evidence="2">
    <location>
        <begin position="554"/>
        <end position="576"/>
    </location>
</feature>
<dbReference type="EMBL" id="AP024426">
    <property type="protein sequence ID" value="BCR95240.1"/>
    <property type="molecule type" value="Genomic_DNA"/>
</dbReference>
<reference evidence="7" key="2">
    <citation type="submission" date="2016-02" db="EMBL/GenBank/DDBJ databases">
        <title>Genome sequencing of Aspergillus luchuensis NBRC 4314.</title>
        <authorList>
            <person name="Yamada O."/>
        </authorList>
    </citation>
    <scope>NUCLEOTIDE SEQUENCE [LARGE SCALE GENOMIC DNA]</scope>
    <source>
        <strain evidence="7">RIB 2604</strain>
    </source>
</reference>
<reference evidence="6 7" key="1">
    <citation type="journal article" date="2016" name="DNA Res.">
        <title>Genome sequence of Aspergillus luchuensis NBRC 4314.</title>
        <authorList>
            <person name="Yamada O."/>
            <person name="Machida M."/>
            <person name="Hosoyama A."/>
            <person name="Goto M."/>
            <person name="Takahashi T."/>
            <person name="Futagami T."/>
            <person name="Yamagata Y."/>
            <person name="Takeuchi M."/>
            <person name="Kobayashi T."/>
            <person name="Koike H."/>
            <person name="Abe K."/>
            <person name="Asai K."/>
            <person name="Arita M."/>
            <person name="Fujita N."/>
            <person name="Fukuda K."/>
            <person name="Higa K."/>
            <person name="Horikawa H."/>
            <person name="Ishikawa T."/>
            <person name="Jinno K."/>
            <person name="Kato Y."/>
            <person name="Kirimura K."/>
            <person name="Mizutani O."/>
            <person name="Nakasone K."/>
            <person name="Sano M."/>
            <person name="Shiraishi Y."/>
            <person name="Tsukahara M."/>
            <person name="Gomi K."/>
        </authorList>
    </citation>
    <scope>NUCLEOTIDE SEQUENCE [LARGE SCALE GENOMIC DNA]</scope>
    <source>
        <strain evidence="6 7">RIB 2604</strain>
    </source>
</reference>
<dbReference type="EMBL" id="BCWF01000007">
    <property type="protein sequence ID" value="GAT20519.1"/>
    <property type="molecule type" value="Genomic_DNA"/>
</dbReference>
<dbReference type="PANTHER" id="PTHR12357">
    <property type="entry name" value="YTH YT521-B HOMOLOGY DOMAIN-CONTAINING"/>
    <property type="match status" value="1"/>
</dbReference>
<evidence type="ECO:0000256" key="1">
    <source>
        <dbReference type="PROSITE-ProRule" id="PRU00176"/>
    </source>
</evidence>
<evidence type="ECO:0000313" key="7">
    <source>
        <dbReference type="Proteomes" id="UP000075230"/>
    </source>
</evidence>
<feature type="domain" description="RRM" evidence="3">
    <location>
        <begin position="317"/>
        <end position="391"/>
    </location>
</feature>
<dbReference type="Proteomes" id="UP000075230">
    <property type="component" value="Unassembled WGS sequence"/>
</dbReference>
<feature type="compositionally biased region" description="Basic and acidic residues" evidence="2">
    <location>
        <begin position="413"/>
        <end position="427"/>
    </location>
</feature>
<dbReference type="AlphaFoldDB" id="A0A146F3W7"/>
<feature type="region of interest" description="Disordered" evidence="2">
    <location>
        <begin position="1"/>
        <end position="39"/>
    </location>
</feature>
<dbReference type="InterPro" id="IPR007275">
    <property type="entry name" value="YTH_domain"/>
</dbReference>
<dbReference type="InterPro" id="IPR057720">
    <property type="entry name" value="RRM_YTH1"/>
</dbReference>
<dbReference type="Proteomes" id="UP000661280">
    <property type="component" value="Chromosome 2"/>
</dbReference>
<feature type="compositionally biased region" description="Basic and acidic residues" evidence="2">
    <location>
        <begin position="562"/>
        <end position="576"/>
    </location>
</feature>
<feature type="compositionally biased region" description="Low complexity" evidence="2">
    <location>
        <begin position="292"/>
        <end position="303"/>
    </location>
</feature>
<keyword evidence="1" id="KW-0694">RNA-binding</keyword>
<evidence type="ECO:0000259" key="3">
    <source>
        <dbReference type="PROSITE" id="PS50102"/>
    </source>
</evidence>
<evidence type="ECO:0000259" key="4">
    <source>
        <dbReference type="PROSITE" id="PS50882"/>
    </source>
</evidence>
<feature type="region of interest" description="Disordered" evidence="2">
    <location>
        <begin position="516"/>
        <end position="541"/>
    </location>
</feature>
<dbReference type="InterPro" id="IPR000504">
    <property type="entry name" value="RRM_dom"/>
</dbReference>
<name>A0A146F3W7_ASPKA</name>
<dbReference type="Pfam" id="PF25701">
    <property type="entry name" value="RRM_YTH1"/>
    <property type="match status" value="1"/>
</dbReference>
<sequence length="649" mass="71248">MTYPNGDAPSALSNSTQGGPNGAKPQAFNKSHEVEPPPQSVMFLTWDNCSVGSLVELKSGSVSTITTSREAPRSDNDQQQPKSQAQMAQAARGGAPPFSMRDMRSALPGYQSHSILYEQHHIQQPFVPTAHPHGLLYAMQPLPSFTGPSMNPNMAFNGPFNQVYTPYLQQQPEDPLLPPGVAGYQSLGPHSAAHMNVHIPGQSGYGPNYYTQTTYTAALGHGPGPSTTSSPVQVQPRVQPRNTLGPKTKLTPGLGKENKQRRLDLEYDVSKTIVDGSTPMRPHPVQTFPADSGSHSSNTTTSSAPRGPPRKPKQSGHALWVGNLPPGTNIVDLKDYFSQDATKELESVFLISKSNCAFINYKTEAACAAALSRFNDSRFHGARLVCRLRQGAVSLGSNPESMGSSTPAIYQDEETKPSDAVTEKKATEASLSHTRVPSRYFIVKSLSVDDLEISRQNSIWATQTHNEKQLNEAYENADDVYLIFSANKSGEYYGYARMMSPIQDDENLAMEMPSRLDSPPDPEALDVTPTPATSTAPNGRIINDSARETIFWEAETSEDESGASKEKEKEKEKVINEKSEEATDMGAQLIGKPFRIRWLSTTRVPFHRTRGLRNPWNSNREVKIARDGTEIEPEVGWKLLQLFHSQPQD</sequence>
<dbReference type="KEGG" id="aluc:AKAW2_20180S"/>
<dbReference type="Pfam" id="PF04146">
    <property type="entry name" value="YTH"/>
    <property type="match status" value="1"/>
</dbReference>
<accession>A0A146F3W7</accession>
<evidence type="ECO:0000313" key="6">
    <source>
        <dbReference type="EMBL" id="GAT20519.1"/>
    </source>
</evidence>
<dbReference type="GO" id="GO:1990247">
    <property type="term" value="F:N6-methyladenosine-containing RNA reader activity"/>
    <property type="evidence" value="ECO:0007669"/>
    <property type="project" value="TreeGrafter"/>
</dbReference>
<evidence type="ECO:0000313" key="5">
    <source>
        <dbReference type="EMBL" id="BCR95240.1"/>
    </source>
</evidence>